<dbReference type="OrthoDB" id="6433669at2759"/>
<evidence type="ECO:0000256" key="4">
    <source>
        <dbReference type="SAM" id="SignalP"/>
    </source>
</evidence>
<gene>
    <name evidence="6" type="ORF">HNY73_004250</name>
</gene>
<feature type="chain" id="PRO_5035776260" description="Prokineticin domain-containing protein" evidence="4">
    <location>
        <begin position="22"/>
        <end position="138"/>
    </location>
</feature>
<keyword evidence="3" id="KW-1015">Disulfide bond</keyword>
<reference evidence="6" key="1">
    <citation type="journal article" date="2020" name="bioRxiv">
        <title>Chromosome-level reference genome of the European wasp spider Argiope bruennichi: a resource for studies on range expansion and evolutionary adaptation.</title>
        <authorList>
            <person name="Sheffer M.M."/>
            <person name="Hoppe A."/>
            <person name="Krehenwinkel H."/>
            <person name="Uhl G."/>
            <person name="Kuss A.W."/>
            <person name="Jensen L."/>
            <person name="Jensen C."/>
            <person name="Gillespie R.G."/>
            <person name="Hoff K.J."/>
            <person name="Prost S."/>
        </authorList>
    </citation>
    <scope>NUCLEOTIDE SEQUENCE</scope>
</reference>
<dbReference type="Proteomes" id="UP000807504">
    <property type="component" value="Unassembled WGS sequence"/>
</dbReference>
<evidence type="ECO:0000259" key="5">
    <source>
        <dbReference type="Pfam" id="PF06607"/>
    </source>
</evidence>
<proteinExistence type="predicted"/>
<reference evidence="6" key="2">
    <citation type="submission" date="2020-06" db="EMBL/GenBank/DDBJ databases">
        <authorList>
            <person name="Sheffer M."/>
        </authorList>
    </citation>
    <scope>NUCLEOTIDE SEQUENCE</scope>
</reference>
<dbReference type="InterPro" id="IPR023569">
    <property type="entry name" value="Prokineticin_domain"/>
</dbReference>
<comment type="subcellular location">
    <subcellularLocation>
        <location evidence="1">Secreted</location>
    </subcellularLocation>
</comment>
<feature type="signal peptide" evidence="4">
    <location>
        <begin position="1"/>
        <end position="21"/>
    </location>
</feature>
<dbReference type="GO" id="GO:0005576">
    <property type="term" value="C:extracellular region"/>
    <property type="evidence" value="ECO:0007669"/>
    <property type="project" value="UniProtKB-SubCell"/>
</dbReference>
<dbReference type="OMA" id="DITCPCK"/>
<organism evidence="6 7">
    <name type="scientific">Argiope bruennichi</name>
    <name type="common">Wasp spider</name>
    <name type="synonym">Aranea bruennichi</name>
    <dbReference type="NCBI Taxonomy" id="94029"/>
    <lineage>
        <taxon>Eukaryota</taxon>
        <taxon>Metazoa</taxon>
        <taxon>Ecdysozoa</taxon>
        <taxon>Arthropoda</taxon>
        <taxon>Chelicerata</taxon>
        <taxon>Arachnida</taxon>
        <taxon>Araneae</taxon>
        <taxon>Araneomorphae</taxon>
        <taxon>Entelegynae</taxon>
        <taxon>Araneoidea</taxon>
        <taxon>Araneidae</taxon>
        <taxon>Argiope</taxon>
    </lineage>
</organism>
<dbReference type="Pfam" id="PF06607">
    <property type="entry name" value="Prokineticin"/>
    <property type="match status" value="1"/>
</dbReference>
<sequence length="138" mass="15667">MSTKMVLGFLLLLFVIGYVSACNSQADCPNTHCCAKKAFVEGEFNCVPYRQKYELCLDGGLDEILYDGKYDITCPCKPGLMCLKFEHGDGRMGFTAYGNPTCRNVTEDRILLRQQNQYRYMYNSITSGNAYAYARSRK</sequence>
<evidence type="ECO:0000256" key="3">
    <source>
        <dbReference type="ARBA" id="ARBA00023157"/>
    </source>
</evidence>
<evidence type="ECO:0000313" key="6">
    <source>
        <dbReference type="EMBL" id="KAF8792680.1"/>
    </source>
</evidence>
<feature type="domain" description="Prokineticin" evidence="5">
    <location>
        <begin position="10"/>
        <end position="88"/>
    </location>
</feature>
<dbReference type="Gene3D" id="2.10.80.10">
    <property type="entry name" value="Lipase, subunit A"/>
    <property type="match status" value="1"/>
</dbReference>
<keyword evidence="4" id="KW-0732">Signal</keyword>
<evidence type="ECO:0000256" key="1">
    <source>
        <dbReference type="ARBA" id="ARBA00004613"/>
    </source>
</evidence>
<name>A0A8T0FT37_ARGBR</name>
<protein>
    <recommendedName>
        <fullName evidence="5">Prokineticin domain-containing protein</fullName>
    </recommendedName>
</protein>
<keyword evidence="2" id="KW-0964">Secreted</keyword>
<accession>A0A8T0FT37</accession>
<comment type="caution">
    <text evidence="6">The sequence shown here is derived from an EMBL/GenBank/DDBJ whole genome shotgun (WGS) entry which is preliminary data.</text>
</comment>
<dbReference type="EMBL" id="JABXBU010000003">
    <property type="protein sequence ID" value="KAF8792680.1"/>
    <property type="molecule type" value="Genomic_DNA"/>
</dbReference>
<dbReference type="AlphaFoldDB" id="A0A8T0FT37"/>
<evidence type="ECO:0000256" key="2">
    <source>
        <dbReference type="ARBA" id="ARBA00022525"/>
    </source>
</evidence>
<evidence type="ECO:0000313" key="7">
    <source>
        <dbReference type="Proteomes" id="UP000807504"/>
    </source>
</evidence>
<keyword evidence="7" id="KW-1185">Reference proteome</keyword>